<gene>
    <name evidence="10" type="ORF">Z518_07408</name>
</gene>
<feature type="compositionally biased region" description="Low complexity" evidence="8">
    <location>
        <begin position="278"/>
        <end position="293"/>
    </location>
</feature>
<name>A0A0D2J4B2_9EURO</name>
<evidence type="ECO:0000256" key="4">
    <source>
        <dbReference type="ARBA" id="ARBA00023015"/>
    </source>
</evidence>
<keyword evidence="6" id="KW-0804">Transcription</keyword>
<evidence type="ECO:0000256" key="3">
    <source>
        <dbReference type="ARBA" id="ARBA00022833"/>
    </source>
</evidence>
<evidence type="ECO:0000256" key="2">
    <source>
        <dbReference type="ARBA" id="ARBA00022723"/>
    </source>
</evidence>
<reference evidence="10 11" key="1">
    <citation type="submission" date="2015-01" db="EMBL/GenBank/DDBJ databases">
        <title>The Genome Sequence of Rhinocladiella mackenzie CBS 650.93.</title>
        <authorList>
            <consortium name="The Broad Institute Genomics Platform"/>
            <person name="Cuomo C."/>
            <person name="de Hoog S."/>
            <person name="Gorbushina A."/>
            <person name="Stielow B."/>
            <person name="Teixiera M."/>
            <person name="Abouelleil A."/>
            <person name="Chapman S.B."/>
            <person name="Priest M."/>
            <person name="Young S.K."/>
            <person name="Wortman J."/>
            <person name="Nusbaum C."/>
            <person name="Birren B."/>
        </authorList>
    </citation>
    <scope>NUCLEOTIDE SEQUENCE [LARGE SCALE GENOMIC DNA]</scope>
    <source>
        <strain evidence="10 11">CBS 650.93</strain>
    </source>
</reference>
<evidence type="ECO:0000256" key="7">
    <source>
        <dbReference type="ARBA" id="ARBA00023242"/>
    </source>
</evidence>
<dbReference type="RefSeq" id="XP_013270991.1">
    <property type="nucleotide sequence ID" value="XM_013415537.1"/>
</dbReference>
<dbReference type="OrthoDB" id="2154091at2759"/>
<keyword evidence="5" id="KW-0238">DNA-binding</keyword>
<dbReference type="PANTHER" id="PTHR31313:SF86">
    <property type="entry name" value="ZN(2)-C6 FUNGAL-TYPE DOMAIN-CONTAINING PROTEIN"/>
    <property type="match status" value="1"/>
</dbReference>
<proteinExistence type="predicted"/>
<dbReference type="GO" id="GO:0005634">
    <property type="term" value="C:nucleus"/>
    <property type="evidence" value="ECO:0007669"/>
    <property type="project" value="UniProtKB-SubCell"/>
</dbReference>
<dbReference type="GO" id="GO:0000981">
    <property type="term" value="F:DNA-binding transcription factor activity, RNA polymerase II-specific"/>
    <property type="evidence" value="ECO:0007669"/>
    <property type="project" value="InterPro"/>
</dbReference>
<dbReference type="SUPFAM" id="SSF54909">
    <property type="entry name" value="Dimeric alpha+beta barrel"/>
    <property type="match status" value="1"/>
</dbReference>
<dbReference type="Proteomes" id="UP000053617">
    <property type="component" value="Unassembled WGS sequence"/>
</dbReference>
<comment type="subcellular location">
    <subcellularLocation>
        <location evidence="1">Nucleus</location>
    </subcellularLocation>
</comment>
<evidence type="ECO:0000256" key="8">
    <source>
        <dbReference type="SAM" id="MobiDB-lite"/>
    </source>
</evidence>
<dbReference type="CDD" id="cd12148">
    <property type="entry name" value="fungal_TF_MHR"/>
    <property type="match status" value="1"/>
</dbReference>
<feature type="region of interest" description="Disordered" evidence="8">
    <location>
        <begin position="273"/>
        <end position="293"/>
    </location>
</feature>
<evidence type="ECO:0000259" key="9">
    <source>
        <dbReference type="SMART" id="SM00906"/>
    </source>
</evidence>
<dbReference type="InterPro" id="IPR051615">
    <property type="entry name" value="Transcr_Regulatory_Elem"/>
</dbReference>
<dbReference type="PANTHER" id="PTHR31313">
    <property type="entry name" value="TY1 ENHANCER ACTIVATOR"/>
    <property type="match status" value="1"/>
</dbReference>
<dbReference type="GO" id="GO:0006351">
    <property type="term" value="P:DNA-templated transcription"/>
    <property type="evidence" value="ECO:0007669"/>
    <property type="project" value="InterPro"/>
</dbReference>
<keyword evidence="3" id="KW-0862">Zinc</keyword>
<dbReference type="CDD" id="cd00067">
    <property type="entry name" value="GAL4"/>
    <property type="match status" value="1"/>
</dbReference>
<dbReference type="HOGENOM" id="CLU_007003_3_0_1"/>
<dbReference type="Gene3D" id="3.30.70.100">
    <property type="match status" value="1"/>
</dbReference>
<dbReference type="Gene3D" id="4.10.240.10">
    <property type="entry name" value="Zn(2)-C6 fungal-type DNA-binding domain"/>
    <property type="match status" value="1"/>
</dbReference>
<dbReference type="STRING" id="1442369.A0A0D2J4B2"/>
<sequence length="941" mass="105924">MAVLLLPVVSFTTKQNQQRFLSLLKKVAEDAWQREPECLGYCWLTPESPADVRVRGFEMYSDEEALTVTHRAGSAYQTFKEALTNERLAPGPSSDDLKVWHPVDWASWLGSNELSMVNGKNGLLSFLVAKYTLKDLQSRTALLRTLKRDLDGRQSEWPMRIVATAEDCHDVVRIEIWTTSKSPSHVEIQRLEESRARELGGSVAFDIWKSSSVKCDSKRPRCGPCRTLDENCVYGDDRRQNPRASRDSIATVVSKLEALESVLKGLDRRFVANHDGSDQTQSDQSTTTVIQSSGRALSENVNIAAPLASPQEEQYTVRLERESCSRRTDAVVSHTQRAREDDDIEAVRSQGDSISPQVTNFMVDDEGSISAHGPSSAYHYQEESPRHVATSRHDSLAGHELVRSSSPNHETIRLQLVAHAALERQKESAALLQGKFDFDGVDSDTALHLLQIHWNRHHQMFLLTYRPLVMQNVAEDGPYANKLLWNAVFYASALHSARPHIIRSSPGHESLKDRFYRRFKLLLSDALEQSAVPTIAALLLMGSSLVSSGSQAAGWNYCGLAYRMIIDLGMHLDSHKTQTSQPLSSQKTIKFTEAELEMHRRIFYGAYIVDKFQSLYFGRPPALPMIGTEPPQIFLDTYEEFELWYPYSDSLSPAAESRPFVARPSYVVSTFQALLKLAEITNDIIAKFYMPSASRMTRDGATACLKNLRKSLDDWLAALPECLHFQPPQDPTPPPHQVTLHTTFHTLKILVHRPFLPEGHLNPVSIEGVSFSETCLVSARQICTLAKAYEEAFSLGHAPYLFSYALFSAATVVTRHESDREMMTYLWKALTRIQRGANFGLLKPLRIIRDLMERVGVDVRTMSTAAQHLSQLQPKEGGVAEATLNLDENAFNGSSIGNLDPNWLEDLNSWQTPWEDSMQWLHNSAYMEDSRMLYGLFESGD</sequence>
<evidence type="ECO:0000313" key="10">
    <source>
        <dbReference type="EMBL" id="KIX03855.1"/>
    </source>
</evidence>
<dbReference type="GO" id="GO:0008270">
    <property type="term" value="F:zinc ion binding"/>
    <property type="evidence" value="ECO:0007669"/>
    <property type="project" value="InterPro"/>
</dbReference>
<dbReference type="EMBL" id="KN847479">
    <property type="protein sequence ID" value="KIX03855.1"/>
    <property type="molecule type" value="Genomic_DNA"/>
</dbReference>
<dbReference type="SMART" id="SM00906">
    <property type="entry name" value="Fungal_trans"/>
    <property type="match status" value="1"/>
</dbReference>
<dbReference type="AlphaFoldDB" id="A0A0D2J4B2"/>
<dbReference type="GO" id="GO:0003677">
    <property type="term" value="F:DNA binding"/>
    <property type="evidence" value="ECO:0007669"/>
    <property type="project" value="UniProtKB-KW"/>
</dbReference>
<dbReference type="InterPro" id="IPR007219">
    <property type="entry name" value="XnlR_reg_dom"/>
</dbReference>
<keyword evidence="11" id="KW-1185">Reference proteome</keyword>
<dbReference type="InterPro" id="IPR001138">
    <property type="entry name" value="Zn2Cys6_DnaBD"/>
</dbReference>
<dbReference type="InterPro" id="IPR036864">
    <property type="entry name" value="Zn2-C6_fun-type_DNA-bd_sf"/>
</dbReference>
<accession>A0A0D2J4B2</accession>
<dbReference type="GeneID" id="25295479"/>
<keyword evidence="4" id="KW-0805">Transcription regulation</keyword>
<keyword evidence="2" id="KW-0479">Metal-binding</keyword>
<keyword evidence="7" id="KW-0539">Nucleus</keyword>
<evidence type="ECO:0000256" key="6">
    <source>
        <dbReference type="ARBA" id="ARBA00023163"/>
    </source>
</evidence>
<organism evidence="10 11">
    <name type="scientific">Rhinocladiella mackenziei CBS 650.93</name>
    <dbReference type="NCBI Taxonomy" id="1442369"/>
    <lineage>
        <taxon>Eukaryota</taxon>
        <taxon>Fungi</taxon>
        <taxon>Dikarya</taxon>
        <taxon>Ascomycota</taxon>
        <taxon>Pezizomycotina</taxon>
        <taxon>Eurotiomycetes</taxon>
        <taxon>Chaetothyriomycetidae</taxon>
        <taxon>Chaetothyriales</taxon>
        <taxon>Herpotrichiellaceae</taxon>
        <taxon>Rhinocladiella</taxon>
    </lineage>
</organism>
<protein>
    <recommendedName>
        <fullName evidence="9">Xylanolytic transcriptional activator regulatory domain-containing protein</fullName>
    </recommendedName>
</protein>
<evidence type="ECO:0000256" key="5">
    <source>
        <dbReference type="ARBA" id="ARBA00023125"/>
    </source>
</evidence>
<feature type="region of interest" description="Disordered" evidence="8">
    <location>
        <begin position="328"/>
        <end position="350"/>
    </location>
</feature>
<dbReference type="InterPro" id="IPR011008">
    <property type="entry name" value="Dimeric_a/b-barrel"/>
</dbReference>
<dbReference type="Pfam" id="PF04082">
    <property type="entry name" value="Fungal_trans"/>
    <property type="match status" value="1"/>
</dbReference>
<evidence type="ECO:0000313" key="11">
    <source>
        <dbReference type="Proteomes" id="UP000053617"/>
    </source>
</evidence>
<feature type="domain" description="Xylanolytic transcriptional activator regulatory" evidence="9">
    <location>
        <begin position="554"/>
        <end position="637"/>
    </location>
</feature>
<evidence type="ECO:0000256" key="1">
    <source>
        <dbReference type="ARBA" id="ARBA00004123"/>
    </source>
</evidence>
<dbReference type="VEuPathDB" id="FungiDB:Z518_07408"/>